<name>E3M2X9_CAERE</name>
<dbReference type="Proteomes" id="UP000008281">
    <property type="component" value="Unassembled WGS sequence"/>
</dbReference>
<protein>
    <submittedName>
        <fullName evidence="2">Uncharacterized protein</fullName>
    </submittedName>
</protein>
<sequence length="151" mass="17325">MVKVCLTSGTLLRYIPSSEKKRVAEEDRQYKYDMSDGGYRVDSSRQETSAAILPNRGDPDEPKTLGNQLSNHADQCTQYTTKYTNAKELLDIIRRVVDYADIATDEIAYAFKNSTEGSFDLLNMQKRIDEKRFIEIMEVITSYSFSNTFFS</sequence>
<organism evidence="3">
    <name type="scientific">Caenorhabditis remanei</name>
    <name type="common">Caenorhabditis vulgaris</name>
    <dbReference type="NCBI Taxonomy" id="31234"/>
    <lineage>
        <taxon>Eukaryota</taxon>
        <taxon>Metazoa</taxon>
        <taxon>Ecdysozoa</taxon>
        <taxon>Nematoda</taxon>
        <taxon>Chromadorea</taxon>
        <taxon>Rhabditida</taxon>
        <taxon>Rhabditina</taxon>
        <taxon>Rhabditomorpha</taxon>
        <taxon>Rhabditoidea</taxon>
        <taxon>Rhabditidae</taxon>
        <taxon>Peloderinae</taxon>
        <taxon>Caenorhabditis</taxon>
    </lineage>
</organism>
<gene>
    <name evidence="2" type="ORF">CRE_07218</name>
</gene>
<dbReference type="AlphaFoldDB" id="E3M2X9"/>
<evidence type="ECO:0000256" key="1">
    <source>
        <dbReference type="SAM" id="MobiDB-lite"/>
    </source>
</evidence>
<dbReference type="HOGENOM" id="CLU_1733179_0_0_1"/>
<accession>E3M2X9</accession>
<dbReference type="EMBL" id="DS268422">
    <property type="protein sequence ID" value="EFO89948.1"/>
    <property type="molecule type" value="Genomic_DNA"/>
</dbReference>
<reference evidence="2" key="1">
    <citation type="submission" date="2007-07" db="EMBL/GenBank/DDBJ databases">
        <title>PCAP assembly of the Caenorhabditis remanei genome.</title>
        <authorList>
            <consortium name="The Caenorhabditis remanei Sequencing Consortium"/>
            <person name="Wilson R.K."/>
        </authorList>
    </citation>
    <scope>NUCLEOTIDE SEQUENCE [LARGE SCALE GENOMIC DNA]</scope>
    <source>
        <strain evidence="2">PB4641</strain>
    </source>
</reference>
<proteinExistence type="predicted"/>
<evidence type="ECO:0000313" key="3">
    <source>
        <dbReference type="Proteomes" id="UP000008281"/>
    </source>
</evidence>
<keyword evidence="3" id="KW-1185">Reference proteome</keyword>
<dbReference type="InParanoid" id="E3M2X9"/>
<evidence type="ECO:0000313" key="2">
    <source>
        <dbReference type="EMBL" id="EFO89948.1"/>
    </source>
</evidence>
<feature type="region of interest" description="Disordered" evidence="1">
    <location>
        <begin position="34"/>
        <end position="69"/>
    </location>
</feature>